<dbReference type="Proteomes" id="UP000274822">
    <property type="component" value="Unassembled WGS sequence"/>
</dbReference>
<proteinExistence type="predicted"/>
<dbReference type="AlphaFoldDB" id="A0A433Q3P6"/>
<comment type="caution">
    <text evidence="1">The sequence shown here is derived from an EMBL/GenBank/DDBJ whole genome shotgun (WGS) entry which is preliminary data.</text>
</comment>
<sequence>MSLSVGDLLANTLSPGMSPYLRSLRKRVRAIVSTFGYSNLQITHVCDPSLQSVKCQSVVGRPATS</sequence>
<name>A0A433Q3P6_9FUNG</name>
<keyword evidence="2" id="KW-1185">Reference proteome</keyword>
<dbReference type="EMBL" id="RBNJ01016077">
    <property type="protein sequence ID" value="RUS24425.1"/>
    <property type="molecule type" value="Genomic_DNA"/>
</dbReference>
<gene>
    <name evidence="1" type="ORF">BC938DRAFT_473601</name>
</gene>
<reference evidence="1 2" key="1">
    <citation type="journal article" date="2018" name="New Phytol.">
        <title>Phylogenomics of Endogonaceae and evolution of mycorrhizas within Mucoromycota.</title>
        <authorList>
            <person name="Chang Y."/>
            <person name="Desiro A."/>
            <person name="Na H."/>
            <person name="Sandor L."/>
            <person name="Lipzen A."/>
            <person name="Clum A."/>
            <person name="Barry K."/>
            <person name="Grigoriev I.V."/>
            <person name="Martin F.M."/>
            <person name="Stajich J.E."/>
            <person name="Smith M.E."/>
            <person name="Bonito G."/>
            <person name="Spatafora J.W."/>
        </authorList>
    </citation>
    <scope>NUCLEOTIDE SEQUENCE [LARGE SCALE GENOMIC DNA]</scope>
    <source>
        <strain evidence="1 2">AD002</strain>
    </source>
</reference>
<protein>
    <submittedName>
        <fullName evidence="1">Uncharacterized protein</fullName>
    </submittedName>
</protein>
<evidence type="ECO:0000313" key="2">
    <source>
        <dbReference type="Proteomes" id="UP000274822"/>
    </source>
</evidence>
<accession>A0A433Q3P6</accession>
<organism evidence="1 2">
    <name type="scientific">Jimgerdemannia flammicorona</name>
    <dbReference type="NCBI Taxonomy" id="994334"/>
    <lineage>
        <taxon>Eukaryota</taxon>
        <taxon>Fungi</taxon>
        <taxon>Fungi incertae sedis</taxon>
        <taxon>Mucoromycota</taxon>
        <taxon>Mucoromycotina</taxon>
        <taxon>Endogonomycetes</taxon>
        <taxon>Endogonales</taxon>
        <taxon>Endogonaceae</taxon>
        <taxon>Jimgerdemannia</taxon>
    </lineage>
</organism>
<evidence type="ECO:0000313" key="1">
    <source>
        <dbReference type="EMBL" id="RUS24425.1"/>
    </source>
</evidence>